<gene>
    <name evidence="3" type="primary">RvY_01943-1</name>
    <name evidence="3" type="synonym">RvY_01943.1</name>
    <name evidence="3" type="ORF">RvY_01943</name>
</gene>
<evidence type="ECO:0000256" key="2">
    <source>
        <dbReference type="SAM" id="MobiDB-lite"/>
    </source>
</evidence>
<name>A0A1D1UT80_RAMVA</name>
<proteinExistence type="predicted"/>
<dbReference type="AlphaFoldDB" id="A0A1D1UT80"/>
<sequence length="279" mass="30518">MNTHDGKKLLAQDLEQPVEHTTAPKIFTFATEIACNVLYDSEIADVPYEQAPKTLDIPWEEHVNCSIADTDHAVVIRQTDADLLSSENEECAYTLPSITSLKSVDDGSGADLGTSSRNQPVAVSCNTAIHDGLAQYVTETSAKVASKAKYLEIISKLEIKLAAAEQRCRIATEQQTVDAMRTAELEPRDYPKEGQIRLIEKLAPNIHHGATHDLPSVLPGSEGEPKSAKKTLATDSKNPTTHMDQLEHQTGNDGASRTWKWTSENLDEGGKNAPSFLVW</sequence>
<keyword evidence="1" id="KW-0175">Coiled coil</keyword>
<dbReference type="EMBL" id="BDGG01000001">
    <property type="protein sequence ID" value="GAU89388.1"/>
    <property type="molecule type" value="Genomic_DNA"/>
</dbReference>
<feature type="region of interest" description="Disordered" evidence="2">
    <location>
        <begin position="208"/>
        <end position="258"/>
    </location>
</feature>
<feature type="compositionally biased region" description="Polar residues" evidence="2">
    <location>
        <begin position="233"/>
        <end position="258"/>
    </location>
</feature>
<comment type="caution">
    <text evidence="3">The sequence shown here is derived from an EMBL/GenBank/DDBJ whole genome shotgun (WGS) entry which is preliminary data.</text>
</comment>
<organism evidence="3 4">
    <name type="scientific">Ramazzottius varieornatus</name>
    <name type="common">Water bear</name>
    <name type="synonym">Tardigrade</name>
    <dbReference type="NCBI Taxonomy" id="947166"/>
    <lineage>
        <taxon>Eukaryota</taxon>
        <taxon>Metazoa</taxon>
        <taxon>Ecdysozoa</taxon>
        <taxon>Tardigrada</taxon>
        <taxon>Eutardigrada</taxon>
        <taxon>Parachela</taxon>
        <taxon>Hypsibioidea</taxon>
        <taxon>Ramazzottiidae</taxon>
        <taxon>Ramazzottius</taxon>
    </lineage>
</organism>
<keyword evidence="4" id="KW-1185">Reference proteome</keyword>
<protein>
    <submittedName>
        <fullName evidence="3">Uncharacterized protein</fullName>
    </submittedName>
</protein>
<evidence type="ECO:0000313" key="4">
    <source>
        <dbReference type="Proteomes" id="UP000186922"/>
    </source>
</evidence>
<evidence type="ECO:0000313" key="3">
    <source>
        <dbReference type="EMBL" id="GAU89388.1"/>
    </source>
</evidence>
<reference evidence="3 4" key="1">
    <citation type="journal article" date="2016" name="Nat. Commun.">
        <title>Extremotolerant tardigrade genome and improved radiotolerance of human cultured cells by tardigrade-unique protein.</title>
        <authorList>
            <person name="Hashimoto T."/>
            <person name="Horikawa D.D."/>
            <person name="Saito Y."/>
            <person name="Kuwahara H."/>
            <person name="Kozuka-Hata H."/>
            <person name="Shin-I T."/>
            <person name="Minakuchi Y."/>
            <person name="Ohishi K."/>
            <person name="Motoyama A."/>
            <person name="Aizu T."/>
            <person name="Enomoto A."/>
            <person name="Kondo K."/>
            <person name="Tanaka S."/>
            <person name="Hara Y."/>
            <person name="Koshikawa S."/>
            <person name="Sagara H."/>
            <person name="Miura T."/>
            <person name="Yokobori S."/>
            <person name="Miyagawa K."/>
            <person name="Suzuki Y."/>
            <person name="Kubo T."/>
            <person name="Oyama M."/>
            <person name="Kohara Y."/>
            <person name="Fujiyama A."/>
            <person name="Arakawa K."/>
            <person name="Katayama T."/>
            <person name="Toyoda A."/>
            <person name="Kunieda T."/>
        </authorList>
    </citation>
    <scope>NUCLEOTIDE SEQUENCE [LARGE SCALE GENOMIC DNA]</scope>
    <source>
        <strain evidence="3 4">YOKOZUNA-1</strain>
    </source>
</reference>
<evidence type="ECO:0000256" key="1">
    <source>
        <dbReference type="SAM" id="Coils"/>
    </source>
</evidence>
<feature type="coiled-coil region" evidence="1">
    <location>
        <begin position="147"/>
        <end position="174"/>
    </location>
</feature>
<accession>A0A1D1UT80</accession>
<dbReference type="Proteomes" id="UP000186922">
    <property type="component" value="Unassembled WGS sequence"/>
</dbReference>